<dbReference type="EMBL" id="CBXF010000080">
    <property type="protein sequence ID" value="CDL82623.1"/>
    <property type="molecule type" value="Genomic_DNA"/>
</dbReference>
<accession>W1IXR7</accession>
<reference evidence="1" key="1">
    <citation type="submission" date="2013-11" db="EMBL/GenBank/DDBJ databases">
        <title>Draft genome sequence and annotation of the entomopathogenic bacteria, Xenorhabdus cabanillasi strain JM26 and Xenorhabdus szentirmai strain DSM 16338.</title>
        <authorList>
            <person name="Gualtieri M."/>
            <person name="Ogier J.C."/>
            <person name="Pages S."/>
            <person name="Givaudan A."/>
            <person name="Gaudriault S."/>
        </authorList>
    </citation>
    <scope>NUCLEOTIDE SEQUENCE [LARGE SCALE GENOMIC DNA]</scope>
    <source>
        <strain evidence="1">DSM 16338</strain>
    </source>
</reference>
<name>W1IXR7_9GAMM</name>
<dbReference type="AlphaFoldDB" id="W1IXR7"/>
<keyword evidence="2" id="KW-1185">Reference proteome</keyword>
<proteinExistence type="predicted"/>
<protein>
    <submittedName>
        <fullName evidence="1">Uncharacterized protein</fullName>
    </submittedName>
</protein>
<evidence type="ECO:0000313" key="2">
    <source>
        <dbReference type="Proteomes" id="UP000019202"/>
    </source>
</evidence>
<sequence>MIIIDIIEYIDNVFLYLKYNLVLLPDLCRHKANHLVFNMFISVFLI</sequence>
<organism evidence="1 2">
    <name type="scientific">Xenorhabdus szentirmaii DSM 16338</name>
    <dbReference type="NCBI Taxonomy" id="1427518"/>
    <lineage>
        <taxon>Bacteria</taxon>
        <taxon>Pseudomonadati</taxon>
        <taxon>Pseudomonadota</taxon>
        <taxon>Gammaproteobacteria</taxon>
        <taxon>Enterobacterales</taxon>
        <taxon>Morganellaceae</taxon>
        <taxon>Xenorhabdus</taxon>
    </lineage>
</organism>
<gene>
    <name evidence="1" type="ORF">XSR1_220006</name>
</gene>
<evidence type="ECO:0000313" key="1">
    <source>
        <dbReference type="EMBL" id="CDL82623.1"/>
    </source>
</evidence>
<comment type="caution">
    <text evidence="1">The sequence shown here is derived from an EMBL/GenBank/DDBJ whole genome shotgun (WGS) entry which is preliminary data.</text>
</comment>
<dbReference type="Proteomes" id="UP000019202">
    <property type="component" value="Unassembled WGS sequence"/>
</dbReference>